<reference evidence="1" key="1">
    <citation type="journal article" date="2022" name="Front. Genet.">
        <title>Chromosome-Scale Assembly of the Dendrobium nobile Genome Provides Insights Into the Molecular Mechanism of the Biosynthesis of the Medicinal Active Ingredient of Dendrobium.</title>
        <authorList>
            <person name="Xu Q."/>
            <person name="Niu S.-C."/>
            <person name="Li K.-L."/>
            <person name="Zheng P.-J."/>
            <person name="Zhang X.-J."/>
            <person name="Jia Y."/>
            <person name="Liu Y."/>
            <person name="Niu Y.-X."/>
            <person name="Yu L.-H."/>
            <person name="Chen D.-F."/>
            <person name="Zhang G.-Q."/>
        </authorList>
    </citation>
    <scope>NUCLEOTIDE SEQUENCE</scope>
    <source>
        <tissue evidence="1">Leaf</tissue>
    </source>
</reference>
<evidence type="ECO:0000313" key="1">
    <source>
        <dbReference type="EMBL" id="KAI0529096.1"/>
    </source>
</evidence>
<comment type="caution">
    <text evidence="1">The sequence shown here is derived from an EMBL/GenBank/DDBJ whole genome shotgun (WGS) entry which is preliminary data.</text>
</comment>
<dbReference type="EMBL" id="JAGYWB010000002">
    <property type="protein sequence ID" value="KAI0529096.1"/>
    <property type="molecule type" value="Genomic_DNA"/>
</dbReference>
<dbReference type="AlphaFoldDB" id="A0A8T3C5D5"/>
<evidence type="ECO:0000313" key="2">
    <source>
        <dbReference type="Proteomes" id="UP000829196"/>
    </source>
</evidence>
<keyword evidence="2" id="KW-1185">Reference proteome</keyword>
<sequence length="107" mass="12641">MVRWIISYSHLPLRCGQINIGPPFFLPLSRYCEYGQADIKSSSFTVANLVRRILDLLLLSHNYKYSQVNIRHSRGLFIHYCKYDHVDIEPFSFVVKNFVRQMLNSPF</sequence>
<organism evidence="1 2">
    <name type="scientific">Dendrobium nobile</name>
    <name type="common">Orchid</name>
    <dbReference type="NCBI Taxonomy" id="94219"/>
    <lineage>
        <taxon>Eukaryota</taxon>
        <taxon>Viridiplantae</taxon>
        <taxon>Streptophyta</taxon>
        <taxon>Embryophyta</taxon>
        <taxon>Tracheophyta</taxon>
        <taxon>Spermatophyta</taxon>
        <taxon>Magnoliopsida</taxon>
        <taxon>Liliopsida</taxon>
        <taxon>Asparagales</taxon>
        <taxon>Orchidaceae</taxon>
        <taxon>Epidendroideae</taxon>
        <taxon>Malaxideae</taxon>
        <taxon>Dendrobiinae</taxon>
        <taxon>Dendrobium</taxon>
    </lineage>
</organism>
<protein>
    <submittedName>
        <fullName evidence="1">Uncharacterized protein</fullName>
    </submittedName>
</protein>
<proteinExistence type="predicted"/>
<gene>
    <name evidence="1" type="ORF">KFK09_001642</name>
</gene>
<accession>A0A8T3C5D5</accession>
<name>A0A8T3C5D5_DENNO</name>
<dbReference type="Proteomes" id="UP000829196">
    <property type="component" value="Unassembled WGS sequence"/>
</dbReference>